<proteinExistence type="predicted"/>
<feature type="transmembrane region" description="Helical" evidence="1">
    <location>
        <begin position="792"/>
        <end position="809"/>
    </location>
</feature>
<dbReference type="InterPro" id="IPR007111">
    <property type="entry name" value="NACHT_NTPase"/>
</dbReference>
<feature type="transmembrane region" description="Helical" evidence="1">
    <location>
        <begin position="482"/>
        <end position="505"/>
    </location>
</feature>
<accession>A0A2T0T2L5</accession>
<dbReference type="SUPFAM" id="SSF52540">
    <property type="entry name" value="P-loop containing nucleoside triphosphate hydrolases"/>
    <property type="match status" value="1"/>
</dbReference>
<feature type="transmembrane region" description="Helical" evidence="1">
    <location>
        <begin position="856"/>
        <end position="880"/>
    </location>
</feature>
<dbReference type="PROSITE" id="PS50837">
    <property type="entry name" value="NACHT"/>
    <property type="match status" value="1"/>
</dbReference>
<protein>
    <submittedName>
        <fullName evidence="3">NACHT domain-containing protein</fullName>
    </submittedName>
</protein>
<dbReference type="OrthoDB" id="419058at2"/>
<evidence type="ECO:0000259" key="2">
    <source>
        <dbReference type="PROSITE" id="PS50837"/>
    </source>
</evidence>
<feature type="transmembrane region" description="Helical" evidence="1">
    <location>
        <begin position="759"/>
        <end position="780"/>
    </location>
</feature>
<dbReference type="RefSeq" id="WP_146174896.1">
    <property type="nucleotide sequence ID" value="NZ_PVTF01000007.1"/>
</dbReference>
<keyword evidence="4" id="KW-1185">Reference proteome</keyword>
<feature type="domain" description="NACHT" evidence="2">
    <location>
        <begin position="159"/>
        <end position="285"/>
    </location>
</feature>
<keyword evidence="1" id="KW-1133">Transmembrane helix</keyword>
<dbReference type="Proteomes" id="UP000239494">
    <property type="component" value="Unassembled WGS sequence"/>
</dbReference>
<reference evidence="3 4" key="1">
    <citation type="submission" date="2018-03" db="EMBL/GenBank/DDBJ databases">
        <title>Genomic Encyclopedia of Archaeal and Bacterial Type Strains, Phase II (KMG-II): from individual species to whole genera.</title>
        <authorList>
            <person name="Goeker M."/>
        </authorList>
    </citation>
    <scope>NUCLEOTIDE SEQUENCE [LARGE SCALE GENOMIC DNA]</scope>
    <source>
        <strain evidence="3 4">DSM 44720</strain>
    </source>
</reference>
<dbReference type="Pfam" id="PF05729">
    <property type="entry name" value="NACHT"/>
    <property type="match status" value="1"/>
</dbReference>
<evidence type="ECO:0000256" key="1">
    <source>
        <dbReference type="SAM" id="Phobius"/>
    </source>
</evidence>
<feature type="transmembrane region" description="Helical" evidence="1">
    <location>
        <begin position="512"/>
        <end position="528"/>
    </location>
</feature>
<dbReference type="InterPro" id="IPR027417">
    <property type="entry name" value="P-loop_NTPase"/>
</dbReference>
<feature type="transmembrane region" description="Helical" evidence="1">
    <location>
        <begin position="566"/>
        <end position="584"/>
    </location>
</feature>
<feature type="transmembrane region" description="Helical" evidence="1">
    <location>
        <begin position="455"/>
        <end position="476"/>
    </location>
</feature>
<organism evidence="3 4">
    <name type="scientific">Umezawaea tangerina</name>
    <dbReference type="NCBI Taxonomy" id="84725"/>
    <lineage>
        <taxon>Bacteria</taxon>
        <taxon>Bacillati</taxon>
        <taxon>Actinomycetota</taxon>
        <taxon>Actinomycetes</taxon>
        <taxon>Pseudonocardiales</taxon>
        <taxon>Pseudonocardiaceae</taxon>
        <taxon>Umezawaea</taxon>
    </lineage>
</organism>
<sequence>MAWRPSNATVSVAAIAVALAGNMATSTVSVKAGWWPVVVWTAVGVLATSAVAMELLRQRGPSPADGRDLAPVVDELAAVVRKQWRDEVARRALNDPYPLPVRWEPAPADDVAGWGDVTQLAANGAGWPRTGREGWAATPEGLAGTGGELVEVWRKVPTRRLVVLGDPGSGKTMLLARLVIDLLDPAVRAAGDPVPVLVSLASWHPVDQDLLSWLVEQLVIDHPALDRKHARGGPLARALLDNGSITLVLDGLDEIPEGLRAQAVVAINQALHSGQPLIVSSRTDAYSEAIRPAGGIGVALTGAAGIRLRPLDAQDVVDYLRSSAGGATGRRRWDRVADALASGGPLAEALVTPLMTTLARTVYNPTSMASTTTLPDPADLLELEDSTAVERHLLDGFVPASYRPHPTRRTRWEPDQAERWLGYLAYHLEHDRNGFPDLAWWQLHLRARPRSPSKVFAALVCGGIAVLAGAAAAALYSSAFGYNLVGVLGPAVAATVVLVFGTILWLTGRFDAAVVSVVVAGIGGGLAADLGGDFSGLAATSPSLIITVGLAAGFAHPLRSDGPRPLVAGGAVMAMTALMSAGLNAANLPALSTLDWAVTEGVLAGLIVMAAMTLSAPVDVLVTSRRDWVVAASTATALHLIAYWPDFGQGERSSLDWMNSVLSVVVVAAVGASRAGRSAPRHRVKLAVVVASVLALKVLLWDDVVTFFLVVGFIGAMGLRGAYARRGRSAVGTPEDWLTRPFRAGTGYGLVHALYFSPLYGLAVGVAVALVVELGSPLLASQTPAQGLRLTGRGAMVGVLVCAAVWLLLTGRQAVSNVLLLGLAIGGAAAVTYGLDVPRTITPVRSPEQVLAKDRMVFLVNAAAVAVAITLAVGVAAGAGSQFEPTTAAVGGLTYGLAAGAVVAFSRTQWPRYTLNRIALTAAGSVPWALTSFLRDAHTVHGVLRQNGASYQFRHVDLQRRLAERYAARLDRRHDDRSPDRVG</sequence>
<evidence type="ECO:0000313" key="4">
    <source>
        <dbReference type="Proteomes" id="UP000239494"/>
    </source>
</evidence>
<name>A0A2T0T2L5_9PSEU</name>
<dbReference type="Gene3D" id="3.40.50.300">
    <property type="entry name" value="P-loop containing nucleotide triphosphate hydrolases"/>
    <property type="match status" value="1"/>
</dbReference>
<gene>
    <name evidence="3" type="ORF">CLV43_107460</name>
</gene>
<feature type="transmembrane region" description="Helical" evidence="1">
    <location>
        <begin position="596"/>
        <end position="616"/>
    </location>
</feature>
<keyword evidence="1" id="KW-0472">Membrane</keyword>
<feature type="transmembrane region" description="Helical" evidence="1">
    <location>
        <begin position="686"/>
        <end position="719"/>
    </location>
</feature>
<evidence type="ECO:0000313" key="3">
    <source>
        <dbReference type="EMBL" id="PRY39873.1"/>
    </source>
</evidence>
<feature type="transmembrane region" description="Helical" evidence="1">
    <location>
        <begin position="34"/>
        <end position="56"/>
    </location>
</feature>
<feature type="transmembrane region" description="Helical" evidence="1">
    <location>
        <begin position="886"/>
        <end position="905"/>
    </location>
</feature>
<feature type="transmembrane region" description="Helical" evidence="1">
    <location>
        <begin position="534"/>
        <end position="554"/>
    </location>
</feature>
<comment type="caution">
    <text evidence="3">The sequence shown here is derived from an EMBL/GenBank/DDBJ whole genome shotgun (WGS) entry which is preliminary data.</text>
</comment>
<dbReference type="EMBL" id="PVTF01000007">
    <property type="protein sequence ID" value="PRY39873.1"/>
    <property type="molecule type" value="Genomic_DNA"/>
</dbReference>
<keyword evidence="1" id="KW-0812">Transmembrane</keyword>
<dbReference type="AlphaFoldDB" id="A0A2T0T2L5"/>